<dbReference type="AlphaFoldDB" id="A0A7I8DC86"/>
<gene>
    <name evidence="2" type="ORF">skT53_27680</name>
</gene>
<dbReference type="Pfam" id="PF00395">
    <property type="entry name" value="SLH"/>
    <property type="match status" value="1"/>
</dbReference>
<sequence>MSRLDVAIMLVKGLGLQTLLSAKDVVNQSLAFKDLANLSESQLNYLKIVNGFGLMVGGDGISFRPNDAVTRTEAAVLLVRVLGYEEDAKAIQYPRLSFVDAADIPAWAAPSVQVAVQHGRL</sequence>
<evidence type="ECO:0000313" key="2">
    <source>
        <dbReference type="EMBL" id="BCJ87783.1"/>
    </source>
</evidence>
<proteinExistence type="predicted"/>
<keyword evidence="3" id="KW-1185">Reference proteome</keyword>
<dbReference type="EMBL" id="AP023366">
    <property type="protein sequence ID" value="BCJ87783.1"/>
    <property type="molecule type" value="Genomic_DNA"/>
</dbReference>
<reference evidence="2" key="1">
    <citation type="submission" date="2020-08" db="EMBL/GenBank/DDBJ databases">
        <title>Complete Genome Sequence of Effusibacillus dendaii Strain skT53, Isolated from Farmland soil.</title>
        <authorList>
            <person name="Konishi T."/>
            <person name="Kawasaki H."/>
        </authorList>
    </citation>
    <scope>NUCLEOTIDE SEQUENCE [LARGE SCALE GENOMIC DNA]</scope>
    <source>
        <strain evidence="2">SkT53</strain>
    </source>
</reference>
<protein>
    <recommendedName>
        <fullName evidence="1">SLH domain-containing protein</fullName>
    </recommendedName>
</protein>
<dbReference type="KEGG" id="eff:skT53_27680"/>
<dbReference type="InterPro" id="IPR001119">
    <property type="entry name" value="SLH_dom"/>
</dbReference>
<feature type="domain" description="SLH" evidence="1">
    <location>
        <begin position="18"/>
        <end position="92"/>
    </location>
</feature>
<evidence type="ECO:0000259" key="1">
    <source>
        <dbReference type="PROSITE" id="PS51272"/>
    </source>
</evidence>
<accession>A0A7I8DC86</accession>
<organism evidence="2 3">
    <name type="scientific">Effusibacillus dendaii</name>
    <dbReference type="NCBI Taxonomy" id="2743772"/>
    <lineage>
        <taxon>Bacteria</taxon>
        <taxon>Bacillati</taxon>
        <taxon>Bacillota</taxon>
        <taxon>Bacilli</taxon>
        <taxon>Bacillales</taxon>
        <taxon>Alicyclobacillaceae</taxon>
        <taxon>Effusibacillus</taxon>
    </lineage>
</organism>
<evidence type="ECO:0000313" key="3">
    <source>
        <dbReference type="Proteomes" id="UP000593802"/>
    </source>
</evidence>
<name>A0A7I8DC86_9BACL</name>
<dbReference type="Proteomes" id="UP000593802">
    <property type="component" value="Chromosome"/>
</dbReference>
<dbReference type="PROSITE" id="PS51272">
    <property type="entry name" value="SLH"/>
    <property type="match status" value="1"/>
</dbReference>